<protein>
    <recommendedName>
        <fullName evidence="4">DUF1146 domain-containing protein</fullName>
    </recommendedName>
</protein>
<gene>
    <name evidence="2" type="ORF">LDI01_01230</name>
</gene>
<dbReference type="Pfam" id="PF06612">
    <property type="entry name" value="DUF1146"/>
    <property type="match status" value="1"/>
</dbReference>
<name>A0ABQ0XGN5_9LACO</name>
<dbReference type="InterPro" id="IPR009526">
    <property type="entry name" value="DUF1146"/>
</dbReference>
<accession>A0ABQ0XGN5</accession>
<reference evidence="2 3" key="1">
    <citation type="submission" date="2019-07" db="EMBL/GenBank/DDBJ databases">
        <title>Whole genome shotgun sequence of Lactobacillus diolivorans NBRC 107869.</title>
        <authorList>
            <person name="Hosoyama A."/>
            <person name="Uohara A."/>
            <person name="Ohji S."/>
            <person name="Ichikawa N."/>
        </authorList>
    </citation>
    <scope>NUCLEOTIDE SEQUENCE [LARGE SCALE GENOMIC DNA]</scope>
    <source>
        <strain evidence="2 3">NBRC 107869</strain>
    </source>
</reference>
<keyword evidence="3" id="KW-1185">Reference proteome</keyword>
<organism evidence="2 3">
    <name type="scientific">Lentilactobacillus diolivorans</name>
    <dbReference type="NCBI Taxonomy" id="179838"/>
    <lineage>
        <taxon>Bacteria</taxon>
        <taxon>Bacillati</taxon>
        <taxon>Bacillota</taxon>
        <taxon>Bacilli</taxon>
        <taxon>Lactobacillales</taxon>
        <taxon>Lactobacillaceae</taxon>
        <taxon>Lentilactobacillus</taxon>
    </lineage>
</organism>
<evidence type="ECO:0000256" key="1">
    <source>
        <dbReference type="SAM" id="Phobius"/>
    </source>
</evidence>
<dbReference type="RefSeq" id="WP_057863881.1">
    <property type="nucleotide sequence ID" value="NZ_BKAB01000001.1"/>
</dbReference>
<feature type="transmembrane region" description="Helical" evidence="1">
    <location>
        <begin position="6"/>
        <end position="24"/>
    </location>
</feature>
<comment type="caution">
    <text evidence="2">The sequence shown here is derived from an EMBL/GenBank/DDBJ whole genome shotgun (WGS) entry which is preliminary data.</text>
</comment>
<sequence length="76" mass="8691">MKIFGLQAIATLGTYFLFIAMAFWSVQEIHIERYVPLRALQGKMLIVLLSITIGYTCSSFFLSVITNIQQLIYLVK</sequence>
<keyword evidence="1" id="KW-0812">Transmembrane</keyword>
<proteinExistence type="predicted"/>
<evidence type="ECO:0000313" key="3">
    <source>
        <dbReference type="Proteomes" id="UP000321409"/>
    </source>
</evidence>
<dbReference type="NCBIfam" id="TIGR02327">
    <property type="entry name" value="int_mem_ywzB"/>
    <property type="match status" value="1"/>
</dbReference>
<keyword evidence="1" id="KW-1133">Transmembrane helix</keyword>
<dbReference type="Proteomes" id="UP000321409">
    <property type="component" value="Unassembled WGS sequence"/>
</dbReference>
<feature type="transmembrane region" description="Helical" evidence="1">
    <location>
        <begin position="45"/>
        <end position="68"/>
    </location>
</feature>
<evidence type="ECO:0000313" key="2">
    <source>
        <dbReference type="EMBL" id="GEP22530.1"/>
    </source>
</evidence>
<dbReference type="EMBL" id="BKAB01000001">
    <property type="protein sequence ID" value="GEP22530.1"/>
    <property type="molecule type" value="Genomic_DNA"/>
</dbReference>
<evidence type="ECO:0008006" key="4">
    <source>
        <dbReference type="Google" id="ProtNLM"/>
    </source>
</evidence>
<keyword evidence="1" id="KW-0472">Membrane</keyword>